<sequence length="435" mass="47415">MSPVRVIHASYVNVPATAALPLEPIKLTAMEAIWVIMPVLQHVLLYEGADMPPFEDILQALRSSLAVTLGSFAPLAGKLVHLKDTGDVAISCSASDSVKFVVAESDADVRRLARDEEHDLPVLEQLVPDVDMSKLPAAVLAVQATRFNGGVAVGVTVHHAVADGRSLWTFVEAWATACRGEKPALTPSFDRSVVKLPGGEEEARSILRRRAPNLPLVAPPPSLTEDRTRFTRRTFVVVTALAWTCFARCKQFPLDDDVPLLFFADVRDRLDPPVDRGYIGVCLTRCLAMLPARELRGTLALLTAAAALQDEIRRMNRDPADQQSHLTPIMLASWDRVMNVSGSSAFAAYDIADFGWGKLRRTEPIRMNHDGQVALMRGRDGLGVQVSVSLLQQALVENCSFAPVQKAHMHMMANRCKPSGAKGPPFCTGSVTNRC</sequence>
<gene>
    <name evidence="3" type="ORF">QYE76_046622</name>
</gene>
<accession>A0AAD8WZC0</accession>
<dbReference type="PANTHER" id="PTHR31625">
    <property type="match status" value="1"/>
</dbReference>
<dbReference type="InterPro" id="IPR051504">
    <property type="entry name" value="Plant_metabolite_acyltrans"/>
</dbReference>
<organism evidence="3 4">
    <name type="scientific">Lolium multiflorum</name>
    <name type="common">Italian ryegrass</name>
    <name type="synonym">Lolium perenne subsp. multiflorum</name>
    <dbReference type="NCBI Taxonomy" id="4521"/>
    <lineage>
        <taxon>Eukaryota</taxon>
        <taxon>Viridiplantae</taxon>
        <taxon>Streptophyta</taxon>
        <taxon>Embryophyta</taxon>
        <taxon>Tracheophyta</taxon>
        <taxon>Spermatophyta</taxon>
        <taxon>Magnoliopsida</taxon>
        <taxon>Liliopsida</taxon>
        <taxon>Poales</taxon>
        <taxon>Poaceae</taxon>
        <taxon>BOP clade</taxon>
        <taxon>Pooideae</taxon>
        <taxon>Poodae</taxon>
        <taxon>Poeae</taxon>
        <taxon>Poeae Chloroplast Group 2 (Poeae type)</taxon>
        <taxon>Loliodinae</taxon>
        <taxon>Loliinae</taxon>
        <taxon>Lolium</taxon>
    </lineage>
</organism>
<dbReference type="Proteomes" id="UP001231189">
    <property type="component" value="Unassembled WGS sequence"/>
</dbReference>
<name>A0AAD8WZC0_LOLMU</name>
<evidence type="ECO:0000256" key="2">
    <source>
        <dbReference type="ARBA" id="ARBA00023315"/>
    </source>
</evidence>
<evidence type="ECO:0000313" key="4">
    <source>
        <dbReference type="Proteomes" id="UP001231189"/>
    </source>
</evidence>
<dbReference type="Gene3D" id="3.30.559.10">
    <property type="entry name" value="Chloramphenicol acetyltransferase-like domain"/>
    <property type="match status" value="2"/>
</dbReference>
<reference evidence="3" key="1">
    <citation type="submission" date="2023-07" db="EMBL/GenBank/DDBJ databases">
        <title>A chromosome-level genome assembly of Lolium multiflorum.</title>
        <authorList>
            <person name="Chen Y."/>
            <person name="Copetti D."/>
            <person name="Kolliker R."/>
            <person name="Studer B."/>
        </authorList>
    </citation>
    <scope>NUCLEOTIDE SEQUENCE</scope>
    <source>
        <strain evidence="3">02402/16</strain>
        <tissue evidence="3">Leaf</tissue>
    </source>
</reference>
<proteinExistence type="predicted"/>
<keyword evidence="1" id="KW-0808">Transferase</keyword>
<keyword evidence="4" id="KW-1185">Reference proteome</keyword>
<evidence type="ECO:0000313" key="3">
    <source>
        <dbReference type="EMBL" id="KAK1685774.1"/>
    </source>
</evidence>
<dbReference type="GO" id="GO:0016747">
    <property type="term" value="F:acyltransferase activity, transferring groups other than amino-acyl groups"/>
    <property type="evidence" value="ECO:0007669"/>
    <property type="project" value="UniProtKB-ARBA"/>
</dbReference>
<keyword evidence="2" id="KW-0012">Acyltransferase</keyword>
<dbReference type="Pfam" id="PF02458">
    <property type="entry name" value="Transferase"/>
    <property type="match status" value="2"/>
</dbReference>
<dbReference type="SUPFAM" id="SSF52777">
    <property type="entry name" value="CoA-dependent acyltransferases"/>
    <property type="match status" value="1"/>
</dbReference>
<protein>
    <submittedName>
        <fullName evidence="3">Uncharacterized protein</fullName>
    </submittedName>
</protein>
<evidence type="ECO:0000256" key="1">
    <source>
        <dbReference type="ARBA" id="ARBA00022679"/>
    </source>
</evidence>
<dbReference type="AlphaFoldDB" id="A0AAD8WZC0"/>
<dbReference type="EMBL" id="JAUUTY010000002">
    <property type="protein sequence ID" value="KAK1685774.1"/>
    <property type="molecule type" value="Genomic_DNA"/>
</dbReference>
<comment type="caution">
    <text evidence="3">The sequence shown here is derived from an EMBL/GenBank/DDBJ whole genome shotgun (WGS) entry which is preliminary data.</text>
</comment>
<dbReference type="InterPro" id="IPR023213">
    <property type="entry name" value="CAT-like_dom_sf"/>
</dbReference>